<evidence type="ECO:0000256" key="2">
    <source>
        <dbReference type="SAM" id="Phobius"/>
    </source>
</evidence>
<feature type="compositionally biased region" description="Basic and acidic residues" evidence="1">
    <location>
        <begin position="540"/>
        <end position="549"/>
    </location>
</feature>
<dbReference type="SUPFAM" id="SSF48208">
    <property type="entry name" value="Six-hairpin glycosidases"/>
    <property type="match status" value="1"/>
</dbReference>
<dbReference type="Proteomes" id="UP001437256">
    <property type="component" value="Unassembled WGS sequence"/>
</dbReference>
<evidence type="ECO:0000256" key="3">
    <source>
        <dbReference type="SAM" id="SignalP"/>
    </source>
</evidence>
<feature type="region of interest" description="Disordered" evidence="1">
    <location>
        <begin position="482"/>
        <end position="501"/>
    </location>
</feature>
<protein>
    <recommendedName>
        <fullName evidence="6">Glycoside hydrolase family 76 protein</fullName>
    </recommendedName>
</protein>
<keyword evidence="2" id="KW-0472">Membrane</keyword>
<dbReference type="InterPro" id="IPR008928">
    <property type="entry name" value="6-hairpin_glycosidase_sf"/>
</dbReference>
<evidence type="ECO:0000313" key="4">
    <source>
        <dbReference type="EMBL" id="KAL0057073.1"/>
    </source>
</evidence>
<keyword evidence="3" id="KW-0732">Signal</keyword>
<keyword evidence="2" id="KW-0812">Transmembrane</keyword>
<sequence length="549" mass="59290">MLSLPSRFQSILIFLLVAFARDVYSQTLPSTTSFRKPEIILSSEVLRNLSAEAIDRVVQTDSFFLTPGPLPSISWPYGDLLAEMAQFDLFTSQAKYKDIVRDFYLNALQNLSPAHEYVLSPFSLYSTVHHLRYARTRNQLVYGYAALLAHLAYGDEALLTIAEKSWNSGLSFTLTDSDITAGSSGVKNFSLASICPNGATLVGGTFSLTDDENNPALNAATTGDFLILSAALSNATSNKTYLELAQKSADFVQRHITPISLTIWIHHSWPVHPFISDPEHISFLAGGSWKHDFKFDLAPAWSNSDDGGEPKVHLMRGYTELYRANTTPSDLKSYLGSYISTQFNAVVDLATSGGSNIYGSQYNGPAGVQFNNDSQAGAVAALLGGLAVGGKKAFTAPSPGPPDAGSEPRSKSSSVGAIVGGVISGIALAGILAASLWVYRRRARTKSRDHEIAAPYAVTTPSFTTAPSFGGEYRPSLLETSTVSGRGYPTSDSGATSTSGIMSPTTEELVLVLNQRLRNEGRWDPNELPPEYNTQVERSTLQREKRAIG</sequence>
<evidence type="ECO:0008006" key="6">
    <source>
        <dbReference type="Google" id="ProtNLM"/>
    </source>
</evidence>
<feature type="chain" id="PRO_5045359052" description="Glycoside hydrolase family 76 protein" evidence="3">
    <location>
        <begin position="26"/>
        <end position="549"/>
    </location>
</feature>
<organism evidence="4 5">
    <name type="scientific">Marasmius tenuissimus</name>
    <dbReference type="NCBI Taxonomy" id="585030"/>
    <lineage>
        <taxon>Eukaryota</taxon>
        <taxon>Fungi</taxon>
        <taxon>Dikarya</taxon>
        <taxon>Basidiomycota</taxon>
        <taxon>Agaricomycotina</taxon>
        <taxon>Agaricomycetes</taxon>
        <taxon>Agaricomycetidae</taxon>
        <taxon>Agaricales</taxon>
        <taxon>Marasmiineae</taxon>
        <taxon>Marasmiaceae</taxon>
        <taxon>Marasmius</taxon>
    </lineage>
</organism>
<accession>A0ABR2Z728</accession>
<dbReference type="CDD" id="cd12087">
    <property type="entry name" value="TM_EGFR-like"/>
    <property type="match status" value="1"/>
</dbReference>
<comment type="caution">
    <text evidence="4">The sequence shown here is derived from an EMBL/GenBank/DDBJ whole genome shotgun (WGS) entry which is preliminary data.</text>
</comment>
<feature type="transmembrane region" description="Helical" evidence="2">
    <location>
        <begin position="415"/>
        <end position="439"/>
    </location>
</feature>
<proteinExistence type="predicted"/>
<feature type="region of interest" description="Disordered" evidence="1">
    <location>
        <begin position="521"/>
        <end position="549"/>
    </location>
</feature>
<gene>
    <name evidence="4" type="ORF">AAF712_016301</name>
</gene>
<name>A0ABR2Z728_9AGAR</name>
<evidence type="ECO:0000256" key="1">
    <source>
        <dbReference type="SAM" id="MobiDB-lite"/>
    </source>
</evidence>
<reference evidence="4 5" key="1">
    <citation type="submission" date="2024-05" db="EMBL/GenBank/DDBJ databases">
        <title>A draft genome resource for the thread blight pathogen Marasmius tenuissimus strain MS-2.</title>
        <authorList>
            <person name="Yulfo-Soto G.E."/>
            <person name="Baruah I.K."/>
            <person name="Amoako-Attah I."/>
            <person name="Bukari Y."/>
            <person name="Meinhardt L.W."/>
            <person name="Bailey B.A."/>
            <person name="Cohen S.P."/>
        </authorList>
    </citation>
    <scope>NUCLEOTIDE SEQUENCE [LARGE SCALE GENOMIC DNA]</scope>
    <source>
        <strain evidence="4 5">MS-2</strain>
    </source>
</reference>
<feature type="signal peptide" evidence="3">
    <location>
        <begin position="1"/>
        <end position="25"/>
    </location>
</feature>
<evidence type="ECO:0000313" key="5">
    <source>
        <dbReference type="Proteomes" id="UP001437256"/>
    </source>
</evidence>
<keyword evidence="2" id="KW-1133">Transmembrane helix</keyword>
<keyword evidence="5" id="KW-1185">Reference proteome</keyword>
<dbReference type="EMBL" id="JBBXMP010000716">
    <property type="protein sequence ID" value="KAL0057073.1"/>
    <property type="molecule type" value="Genomic_DNA"/>
</dbReference>